<accession>A0A814N3T7</accession>
<gene>
    <name evidence="1" type="ORF">ZHD862_LOCUS16852</name>
</gene>
<evidence type="ECO:0000313" key="2">
    <source>
        <dbReference type="Proteomes" id="UP000663864"/>
    </source>
</evidence>
<evidence type="ECO:0000313" key="1">
    <source>
        <dbReference type="EMBL" id="CAF1086348.1"/>
    </source>
</evidence>
<sequence length="81" mass="8599">MIVQRNTFGLNCYTCGVGTDGCGTSFNSKGSGVMQVSATLNTYCAKTVWASNTNSIARAGQTSTTYYKVKQSIKISNLVKA</sequence>
<name>A0A814N3T7_9BILA</name>
<protein>
    <submittedName>
        <fullName evidence="1">Uncharacterized protein</fullName>
    </submittedName>
</protein>
<dbReference type="AlphaFoldDB" id="A0A814N3T7"/>
<organism evidence="1 2">
    <name type="scientific">Rotaria sordida</name>
    <dbReference type="NCBI Taxonomy" id="392033"/>
    <lineage>
        <taxon>Eukaryota</taxon>
        <taxon>Metazoa</taxon>
        <taxon>Spiralia</taxon>
        <taxon>Gnathifera</taxon>
        <taxon>Rotifera</taxon>
        <taxon>Eurotatoria</taxon>
        <taxon>Bdelloidea</taxon>
        <taxon>Philodinida</taxon>
        <taxon>Philodinidae</taxon>
        <taxon>Rotaria</taxon>
    </lineage>
</organism>
<reference evidence="1" key="1">
    <citation type="submission" date="2021-02" db="EMBL/GenBank/DDBJ databases">
        <authorList>
            <person name="Nowell W R."/>
        </authorList>
    </citation>
    <scope>NUCLEOTIDE SEQUENCE</scope>
</reference>
<dbReference type="Proteomes" id="UP000663864">
    <property type="component" value="Unassembled WGS sequence"/>
</dbReference>
<comment type="caution">
    <text evidence="1">The sequence shown here is derived from an EMBL/GenBank/DDBJ whole genome shotgun (WGS) entry which is preliminary data.</text>
</comment>
<dbReference type="EMBL" id="CAJNOT010000813">
    <property type="protein sequence ID" value="CAF1086348.1"/>
    <property type="molecule type" value="Genomic_DNA"/>
</dbReference>
<proteinExistence type="predicted"/>